<comment type="similarity">
    <text evidence="1">Belongs to the short-chain dehydrogenases/reductases (SDR) family.</text>
</comment>
<evidence type="ECO:0000256" key="3">
    <source>
        <dbReference type="SAM" id="Phobius"/>
    </source>
</evidence>
<dbReference type="InterPro" id="IPR020904">
    <property type="entry name" value="Sc_DH/Rdtase_CS"/>
</dbReference>
<dbReference type="CDD" id="cd05233">
    <property type="entry name" value="SDR_c"/>
    <property type="match status" value="1"/>
</dbReference>
<dbReference type="PANTHER" id="PTHR42760:SF133">
    <property type="entry name" value="3-OXOACYL-[ACYL-CARRIER-PROTEIN] REDUCTASE"/>
    <property type="match status" value="1"/>
</dbReference>
<dbReference type="PRINTS" id="PR00081">
    <property type="entry name" value="GDHRDH"/>
</dbReference>
<dbReference type="InterPro" id="IPR057326">
    <property type="entry name" value="KR_dom"/>
</dbReference>
<evidence type="ECO:0000256" key="1">
    <source>
        <dbReference type="ARBA" id="ARBA00006484"/>
    </source>
</evidence>
<dbReference type="Gene3D" id="3.40.50.720">
    <property type="entry name" value="NAD(P)-binding Rossmann-like Domain"/>
    <property type="match status" value="1"/>
</dbReference>
<dbReference type="SMART" id="SM00822">
    <property type="entry name" value="PKS_KR"/>
    <property type="match status" value="1"/>
</dbReference>
<feature type="transmembrane region" description="Helical" evidence="3">
    <location>
        <begin position="6"/>
        <end position="26"/>
    </location>
</feature>
<dbReference type="AlphaFoldDB" id="A0A382KYV2"/>
<evidence type="ECO:0000259" key="4">
    <source>
        <dbReference type="SMART" id="SM00822"/>
    </source>
</evidence>
<proteinExistence type="inferred from homology"/>
<protein>
    <recommendedName>
        <fullName evidence="4">Ketoreductase domain-containing protein</fullName>
    </recommendedName>
</protein>
<dbReference type="EMBL" id="UINC01083796">
    <property type="protein sequence ID" value="SVC29848.1"/>
    <property type="molecule type" value="Genomic_DNA"/>
</dbReference>
<organism evidence="5">
    <name type="scientific">marine metagenome</name>
    <dbReference type="NCBI Taxonomy" id="408172"/>
    <lineage>
        <taxon>unclassified sequences</taxon>
        <taxon>metagenomes</taxon>
        <taxon>ecological metagenomes</taxon>
    </lineage>
</organism>
<dbReference type="PRINTS" id="PR00080">
    <property type="entry name" value="SDRFAMILY"/>
</dbReference>
<feature type="domain" description="Ketoreductase" evidence="4">
    <location>
        <begin position="6"/>
        <end position="193"/>
    </location>
</feature>
<dbReference type="GO" id="GO:0016616">
    <property type="term" value="F:oxidoreductase activity, acting on the CH-OH group of donors, NAD or NADP as acceptor"/>
    <property type="evidence" value="ECO:0007669"/>
    <property type="project" value="TreeGrafter"/>
</dbReference>
<sequence>MNVKDWVVIITGGGTGVGAAAALTLAERGARIAINYSRSKAEAEETAKACETLGAEILVCQGDVSQDDDCRGIAAMAKEKWGRIDGLMNNAGTTQLVADNDLESLSAEDFLHIYSVNVVGAYQMARAVAPQMKDQGRGSIVNTSSIAGVMGIGSSIAYAASKGALNTMTLSLARVLAPEIRVNTVAPGFITGRWWLDKLGQEDYDKMVAGVEASTPLNQAGTPEDMAEAALFLLAGTANITGEILISDAGMHLSGAPLIAR</sequence>
<keyword evidence="3" id="KW-0472">Membrane</keyword>
<dbReference type="Pfam" id="PF13561">
    <property type="entry name" value="adh_short_C2"/>
    <property type="match status" value="1"/>
</dbReference>
<dbReference type="GO" id="GO:0006633">
    <property type="term" value="P:fatty acid biosynthetic process"/>
    <property type="evidence" value="ECO:0007669"/>
    <property type="project" value="TreeGrafter"/>
</dbReference>
<accession>A0A382KYV2</accession>
<keyword evidence="3" id="KW-0812">Transmembrane</keyword>
<evidence type="ECO:0000313" key="5">
    <source>
        <dbReference type="EMBL" id="SVC29848.1"/>
    </source>
</evidence>
<dbReference type="GO" id="GO:0048038">
    <property type="term" value="F:quinone binding"/>
    <property type="evidence" value="ECO:0007669"/>
    <property type="project" value="TreeGrafter"/>
</dbReference>
<dbReference type="PANTHER" id="PTHR42760">
    <property type="entry name" value="SHORT-CHAIN DEHYDROGENASES/REDUCTASES FAMILY MEMBER"/>
    <property type="match status" value="1"/>
</dbReference>
<dbReference type="InterPro" id="IPR036291">
    <property type="entry name" value="NAD(P)-bd_dom_sf"/>
</dbReference>
<dbReference type="PROSITE" id="PS00061">
    <property type="entry name" value="ADH_SHORT"/>
    <property type="match status" value="1"/>
</dbReference>
<keyword evidence="3" id="KW-1133">Transmembrane helix</keyword>
<dbReference type="InterPro" id="IPR002347">
    <property type="entry name" value="SDR_fam"/>
</dbReference>
<name>A0A382KYV2_9ZZZZ</name>
<dbReference type="FunFam" id="3.40.50.720:FF:000084">
    <property type="entry name" value="Short-chain dehydrogenase reductase"/>
    <property type="match status" value="1"/>
</dbReference>
<reference evidence="5" key="1">
    <citation type="submission" date="2018-05" db="EMBL/GenBank/DDBJ databases">
        <authorList>
            <person name="Lanie J.A."/>
            <person name="Ng W.-L."/>
            <person name="Kazmierczak K.M."/>
            <person name="Andrzejewski T.M."/>
            <person name="Davidsen T.M."/>
            <person name="Wayne K.J."/>
            <person name="Tettelin H."/>
            <person name="Glass J.I."/>
            <person name="Rusch D."/>
            <person name="Podicherti R."/>
            <person name="Tsui H.-C.T."/>
            <person name="Winkler M.E."/>
        </authorList>
    </citation>
    <scope>NUCLEOTIDE SEQUENCE</scope>
</reference>
<keyword evidence="2" id="KW-0560">Oxidoreductase</keyword>
<gene>
    <name evidence="5" type="ORF">METZ01_LOCUS282702</name>
</gene>
<evidence type="ECO:0000256" key="2">
    <source>
        <dbReference type="ARBA" id="ARBA00023002"/>
    </source>
</evidence>
<dbReference type="SUPFAM" id="SSF51735">
    <property type="entry name" value="NAD(P)-binding Rossmann-fold domains"/>
    <property type="match status" value="1"/>
</dbReference>